<evidence type="ECO:0000313" key="2">
    <source>
        <dbReference type="Proteomes" id="UP000295270"/>
    </source>
</evidence>
<accession>A0ABY2AZZ6</accession>
<sequence length="178" mass="20834">MIQIIFCSALTHFQLVTYVASLTSKPKKYSYVQQYQKKEHTTYKDDYKIADVFHIVLSNLDFKYPITVFKNVKLCLKFLKEEPITSPMLFFNLNEKSFKCLDEIVSVRNDRKNKDLPIIVYDPLAKLSNEAIFIAGANIYIKKSNDAVELKKVIKKVINLDWHFESGKFNRETFFVSV</sequence>
<dbReference type="RefSeq" id="WP_194100212.1">
    <property type="nucleotide sequence ID" value="NZ_SLWA01000003.1"/>
</dbReference>
<evidence type="ECO:0000313" key="1">
    <source>
        <dbReference type="EMBL" id="TCN58887.1"/>
    </source>
</evidence>
<comment type="caution">
    <text evidence="1">The sequence shown here is derived from an EMBL/GenBank/DDBJ whole genome shotgun (WGS) entry which is preliminary data.</text>
</comment>
<proteinExistence type="predicted"/>
<protein>
    <recommendedName>
        <fullName evidence="3">Response regulator</fullName>
    </recommendedName>
</protein>
<organism evidence="1 2">
    <name type="scientific">Flavobacterium circumlabens</name>
    <dbReference type="NCBI Taxonomy" id="2133765"/>
    <lineage>
        <taxon>Bacteria</taxon>
        <taxon>Pseudomonadati</taxon>
        <taxon>Bacteroidota</taxon>
        <taxon>Flavobacteriia</taxon>
        <taxon>Flavobacteriales</taxon>
        <taxon>Flavobacteriaceae</taxon>
        <taxon>Flavobacterium</taxon>
    </lineage>
</organism>
<dbReference type="Proteomes" id="UP000295270">
    <property type="component" value="Unassembled WGS sequence"/>
</dbReference>
<dbReference type="EMBL" id="SLWA01000003">
    <property type="protein sequence ID" value="TCN58887.1"/>
    <property type="molecule type" value="Genomic_DNA"/>
</dbReference>
<name>A0ABY2AZZ6_9FLAO</name>
<evidence type="ECO:0008006" key="3">
    <source>
        <dbReference type="Google" id="ProtNLM"/>
    </source>
</evidence>
<dbReference type="Gene3D" id="3.40.50.2300">
    <property type="match status" value="1"/>
</dbReference>
<reference evidence="1 2" key="1">
    <citation type="journal article" date="2015" name="Stand. Genomic Sci.">
        <title>Genomic Encyclopedia of Bacterial and Archaeal Type Strains, Phase III: the genomes of soil and plant-associated and newly described type strains.</title>
        <authorList>
            <person name="Whitman W.B."/>
            <person name="Woyke T."/>
            <person name="Klenk H.P."/>
            <person name="Zhou Y."/>
            <person name="Lilburn T.G."/>
            <person name="Beck B.J."/>
            <person name="De Vos P."/>
            <person name="Vandamme P."/>
            <person name="Eisen J.A."/>
            <person name="Garrity G."/>
            <person name="Hugenholtz P."/>
            <person name="Kyrpides N.C."/>
        </authorList>
    </citation>
    <scope>NUCLEOTIDE SEQUENCE [LARGE SCALE GENOMIC DNA]</scope>
    <source>
        <strain evidence="1 2">P5626</strain>
    </source>
</reference>
<keyword evidence="2" id="KW-1185">Reference proteome</keyword>
<gene>
    <name evidence="1" type="ORF">EV142_103334</name>
</gene>